<evidence type="ECO:0000256" key="9">
    <source>
        <dbReference type="SAM" id="Phobius"/>
    </source>
</evidence>
<keyword evidence="4 8" id="KW-1003">Cell membrane</keyword>
<comment type="caution">
    <text evidence="10">The sequence shown here is derived from an EMBL/GenBank/DDBJ whole genome shotgun (WGS) entry which is preliminary data.</text>
</comment>
<feature type="transmembrane region" description="Helical" evidence="9">
    <location>
        <begin position="51"/>
        <end position="75"/>
    </location>
</feature>
<feature type="transmembrane region" description="Helical" evidence="9">
    <location>
        <begin position="143"/>
        <end position="163"/>
    </location>
</feature>
<evidence type="ECO:0000256" key="1">
    <source>
        <dbReference type="ARBA" id="ARBA00004651"/>
    </source>
</evidence>
<evidence type="ECO:0000256" key="4">
    <source>
        <dbReference type="ARBA" id="ARBA00022475"/>
    </source>
</evidence>
<reference evidence="10 11" key="1">
    <citation type="submission" date="2019-07" db="EMBL/GenBank/DDBJ databases">
        <title>SAR11 Genome Evolution.</title>
        <authorList>
            <person name="Giovannoni S."/>
        </authorList>
    </citation>
    <scope>NUCLEOTIDE SEQUENCE [LARGE SCALE GENOMIC DNA]</scope>
    <source>
        <strain evidence="10 11">HTCC9565</strain>
    </source>
</reference>
<dbReference type="PIRSF" id="PIRSF005353">
    <property type="entry name" value="PbuG"/>
    <property type="match status" value="1"/>
</dbReference>
<evidence type="ECO:0000256" key="3">
    <source>
        <dbReference type="ARBA" id="ARBA00022448"/>
    </source>
</evidence>
<sequence length="436" mass="45939">MLEKYFDYKKHKTDFKTEVIAGVTTFLTMAYIMFLNPFILSGEFAGPEKGFFDFGAVFTATIVATALACFIMAFYGKTWPIGLAPGMGINAFVAFGVVAGMGYTPQAALGAVLVAGVLFLIISLTPIRAWLINSIPKSLKLGIGAGIGLFLAIIGLEIMGIVADHPVTLVTIGDMKNPLILLACLAFVSMIVMEKLNIRGNIIIGIIVFSVIAWATGLAKFNGVVGSIPPMTYLFDFDLTAAFTAGMSTVIFTLLFIDFFDTAGTLTSVANVAGKVDNKGKVKDIEKAMMADSVGTVAGALMGTTTVTSYVESGAGVKAGGRTGMTSLTIGVLFLACLFLSPLATSLPKEIDGAALLYVSVLFVRNIVDIEWDDIAESAPAILAMIAMPLTYSISNGIALAFISYALIKLFTGKFSSTSPAIWVIAILSVISFAVA</sequence>
<evidence type="ECO:0000256" key="8">
    <source>
        <dbReference type="PIRNR" id="PIRNR005353"/>
    </source>
</evidence>
<accession>A0ABX1T029</accession>
<dbReference type="PANTHER" id="PTHR43337">
    <property type="entry name" value="XANTHINE/URACIL PERMEASE C887.17-RELATED"/>
    <property type="match status" value="1"/>
</dbReference>
<name>A0ABX1T029_PELUQ</name>
<evidence type="ECO:0000313" key="10">
    <source>
        <dbReference type="EMBL" id="NMN67447.1"/>
    </source>
</evidence>
<gene>
    <name evidence="10" type="ORF">VP91_00005900</name>
</gene>
<keyword evidence="5 8" id="KW-0812">Transmembrane</keyword>
<dbReference type="InterPro" id="IPR006043">
    <property type="entry name" value="NCS2"/>
</dbReference>
<dbReference type="Proteomes" id="UP001166004">
    <property type="component" value="Unassembled WGS sequence"/>
</dbReference>
<feature type="transmembrane region" description="Helical" evidence="9">
    <location>
        <begin position="239"/>
        <end position="260"/>
    </location>
</feature>
<protein>
    <submittedName>
        <fullName evidence="10">AGZA family xanthine/uracil permease-like MFS transporter</fullName>
    </submittedName>
</protein>
<comment type="similarity">
    <text evidence="2 8">Belongs to the nucleobase:cation symporter-2 (NCS2) (TC 2.A.40) family. Azg-like subfamily.</text>
</comment>
<feature type="transmembrane region" description="Helical" evidence="9">
    <location>
        <begin position="20"/>
        <end position="39"/>
    </location>
</feature>
<comment type="subcellular location">
    <subcellularLocation>
        <location evidence="1 8">Cell membrane</location>
        <topology evidence="1 8">Multi-pass membrane protein</topology>
    </subcellularLocation>
</comment>
<feature type="transmembrane region" description="Helical" evidence="9">
    <location>
        <begin position="351"/>
        <end position="368"/>
    </location>
</feature>
<keyword evidence="6 8" id="KW-1133">Transmembrane helix</keyword>
<evidence type="ECO:0000256" key="2">
    <source>
        <dbReference type="ARBA" id="ARBA00005697"/>
    </source>
</evidence>
<feature type="transmembrane region" description="Helical" evidence="9">
    <location>
        <begin position="109"/>
        <end position="131"/>
    </location>
</feature>
<dbReference type="InterPro" id="IPR026033">
    <property type="entry name" value="Azg-like_bact_archaea"/>
</dbReference>
<feature type="transmembrane region" description="Helical" evidence="9">
    <location>
        <begin position="200"/>
        <end position="219"/>
    </location>
</feature>
<organism evidence="10 11">
    <name type="scientific">Pelagibacter ubique</name>
    <dbReference type="NCBI Taxonomy" id="198252"/>
    <lineage>
        <taxon>Bacteria</taxon>
        <taxon>Pseudomonadati</taxon>
        <taxon>Pseudomonadota</taxon>
        <taxon>Alphaproteobacteria</taxon>
        <taxon>Candidatus Pelagibacterales</taxon>
        <taxon>Candidatus Pelagibacteraceae</taxon>
        <taxon>Candidatus Pelagibacter</taxon>
    </lineage>
</organism>
<dbReference type="Pfam" id="PF00860">
    <property type="entry name" value="Xan_ur_permease"/>
    <property type="match status" value="1"/>
</dbReference>
<evidence type="ECO:0000256" key="5">
    <source>
        <dbReference type="ARBA" id="ARBA00022692"/>
    </source>
</evidence>
<dbReference type="PANTHER" id="PTHR43337:SF1">
    <property type="entry name" value="XANTHINE_URACIL PERMEASE C887.17-RELATED"/>
    <property type="match status" value="1"/>
</dbReference>
<feature type="transmembrane region" description="Helical" evidence="9">
    <location>
        <begin position="380"/>
        <end position="408"/>
    </location>
</feature>
<dbReference type="RefSeq" id="WP_169035943.1">
    <property type="nucleotide sequence ID" value="NZ_LANA01000001.1"/>
</dbReference>
<feature type="transmembrane region" description="Helical" evidence="9">
    <location>
        <begin position="415"/>
        <end position="435"/>
    </location>
</feature>
<keyword evidence="3 8" id="KW-0813">Transport</keyword>
<keyword evidence="11" id="KW-1185">Reference proteome</keyword>
<evidence type="ECO:0000313" key="11">
    <source>
        <dbReference type="Proteomes" id="UP001166004"/>
    </source>
</evidence>
<dbReference type="InterPro" id="IPR045018">
    <property type="entry name" value="Azg-like"/>
</dbReference>
<keyword evidence="7 8" id="KW-0472">Membrane</keyword>
<evidence type="ECO:0000256" key="6">
    <source>
        <dbReference type="ARBA" id="ARBA00022989"/>
    </source>
</evidence>
<feature type="transmembrane region" description="Helical" evidence="9">
    <location>
        <begin position="82"/>
        <end position="103"/>
    </location>
</feature>
<feature type="transmembrane region" description="Helical" evidence="9">
    <location>
        <begin position="323"/>
        <end position="344"/>
    </location>
</feature>
<feature type="transmembrane region" description="Helical" evidence="9">
    <location>
        <begin position="175"/>
        <end position="193"/>
    </location>
</feature>
<dbReference type="EMBL" id="LANA01000001">
    <property type="protein sequence ID" value="NMN67447.1"/>
    <property type="molecule type" value="Genomic_DNA"/>
</dbReference>
<proteinExistence type="inferred from homology"/>
<evidence type="ECO:0000256" key="7">
    <source>
        <dbReference type="ARBA" id="ARBA00023136"/>
    </source>
</evidence>